<dbReference type="EMBL" id="PGFF01000001">
    <property type="protein sequence ID" value="PJJ70496.1"/>
    <property type="molecule type" value="Genomic_DNA"/>
</dbReference>
<evidence type="ECO:0000256" key="1">
    <source>
        <dbReference type="SAM" id="Phobius"/>
    </source>
</evidence>
<keyword evidence="1" id="KW-0812">Transmembrane</keyword>
<dbReference type="AlphaFoldDB" id="A0A2M9CEW9"/>
<reference evidence="2 3" key="1">
    <citation type="submission" date="2017-11" db="EMBL/GenBank/DDBJ databases">
        <title>Genomic Encyclopedia of Archaeal and Bacterial Type Strains, Phase II (KMG-II): From Individual Species to Whole Genera.</title>
        <authorList>
            <person name="Goeker M."/>
        </authorList>
    </citation>
    <scope>NUCLEOTIDE SEQUENCE [LARGE SCALE GENOMIC DNA]</scope>
    <source>
        <strain evidence="2 3">DSM 27393</strain>
    </source>
</reference>
<feature type="transmembrane region" description="Helical" evidence="1">
    <location>
        <begin position="82"/>
        <end position="100"/>
    </location>
</feature>
<name>A0A2M9CEW9_9MICO</name>
<feature type="transmembrane region" description="Helical" evidence="1">
    <location>
        <begin position="112"/>
        <end position="130"/>
    </location>
</feature>
<keyword evidence="1" id="KW-1133">Transmembrane helix</keyword>
<evidence type="ECO:0000313" key="3">
    <source>
        <dbReference type="Proteomes" id="UP000228758"/>
    </source>
</evidence>
<dbReference type="Proteomes" id="UP000228758">
    <property type="component" value="Unassembled WGS sequence"/>
</dbReference>
<protein>
    <submittedName>
        <fullName evidence="2">Uncharacterized protein</fullName>
    </submittedName>
</protein>
<accession>A0A2M9CEW9</accession>
<organism evidence="2 3">
    <name type="scientific">Diaminobutyricimonas aerilata</name>
    <dbReference type="NCBI Taxonomy" id="1162967"/>
    <lineage>
        <taxon>Bacteria</taxon>
        <taxon>Bacillati</taxon>
        <taxon>Actinomycetota</taxon>
        <taxon>Actinomycetes</taxon>
        <taxon>Micrococcales</taxon>
        <taxon>Microbacteriaceae</taxon>
        <taxon>Diaminobutyricimonas</taxon>
    </lineage>
</organism>
<dbReference type="RefSeq" id="WP_100362911.1">
    <property type="nucleotide sequence ID" value="NZ_PGFF01000001.1"/>
</dbReference>
<proteinExistence type="predicted"/>
<feature type="transmembrane region" description="Helical" evidence="1">
    <location>
        <begin position="7"/>
        <end position="26"/>
    </location>
</feature>
<keyword evidence="3" id="KW-1185">Reference proteome</keyword>
<evidence type="ECO:0000313" key="2">
    <source>
        <dbReference type="EMBL" id="PJJ70496.1"/>
    </source>
</evidence>
<feature type="transmembrane region" description="Helical" evidence="1">
    <location>
        <begin position="58"/>
        <end position="75"/>
    </location>
</feature>
<gene>
    <name evidence="2" type="ORF">CLV46_0017</name>
</gene>
<comment type="caution">
    <text evidence="2">The sequence shown here is derived from an EMBL/GenBank/DDBJ whole genome shotgun (WGS) entry which is preliminary data.</text>
</comment>
<sequence length="148" mass="15731">MNSNLRRVVLALTVLIGAYVGIWGYVVPDAFYTSFPGFGLHWIDIDGPFNEHLIRDVGSLYIALGAGSLVAIFTRTAMPGRVMGVVWFVFGVLHFGYHVLHPEGTTLDVVGSIVSLGVSALVGVVLMLPLEPHADRAGTSPSSAPGRA</sequence>
<keyword evidence="1" id="KW-0472">Membrane</keyword>
<dbReference type="OrthoDB" id="74134at2"/>